<accession>A0A7J8LVE7</accession>
<reference evidence="1 2" key="1">
    <citation type="journal article" date="2019" name="Genome Biol. Evol.">
        <title>Insights into the evolution of the New World diploid cottons (Gossypium, subgenus Houzingenia) based on genome sequencing.</title>
        <authorList>
            <person name="Grover C.E."/>
            <person name="Arick M.A. 2nd"/>
            <person name="Thrash A."/>
            <person name="Conover J.L."/>
            <person name="Sanders W.S."/>
            <person name="Peterson D.G."/>
            <person name="Frelichowski J.E."/>
            <person name="Scheffler J.A."/>
            <person name="Scheffler B.E."/>
            <person name="Wendel J.F."/>
        </authorList>
    </citation>
    <scope>NUCLEOTIDE SEQUENCE [LARGE SCALE GENOMIC DNA]</scope>
    <source>
        <strain evidence="1">157</strain>
        <tissue evidence="1">Leaf</tissue>
    </source>
</reference>
<organism evidence="1 2">
    <name type="scientific">Gossypium lobatum</name>
    <dbReference type="NCBI Taxonomy" id="34289"/>
    <lineage>
        <taxon>Eukaryota</taxon>
        <taxon>Viridiplantae</taxon>
        <taxon>Streptophyta</taxon>
        <taxon>Embryophyta</taxon>
        <taxon>Tracheophyta</taxon>
        <taxon>Spermatophyta</taxon>
        <taxon>Magnoliopsida</taxon>
        <taxon>eudicotyledons</taxon>
        <taxon>Gunneridae</taxon>
        <taxon>Pentapetalae</taxon>
        <taxon>rosids</taxon>
        <taxon>malvids</taxon>
        <taxon>Malvales</taxon>
        <taxon>Malvaceae</taxon>
        <taxon>Malvoideae</taxon>
        <taxon>Gossypium</taxon>
    </lineage>
</organism>
<evidence type="ECO:0000313" key="1">
    <source>
        <dbReference type="EMBL" id="MBA0556406.1"/>
    </source>
</evidence>
<gene>
    <name evidence="1" type="ORF">Golob_026511</name>
</gene>
<keyword evidence="2" id="KW-1185">Reference proteome</keyword>
<protein>
    <submittedName>
        <fullName evidence="1">Uncharacterized protein</fullName>
    </submittedName>
</protein>
<dbReference type="EMBL" id="JABEZX010000005">
    <property type="protein sequence ID" value="MBA0556406.1"/>
    <property type="molecule type" value="Genomic_DNA"/>
</dbReference>
<dbReference type="AlphaFoldDB" id="A0A7J8LVE7"/>
<evidence type="ECO:0000313" key="2">
    <source>
        <dbReference type="Proteomes" id="UP000593572"/>
    </source>
</evidence>
<name>A0A7J8LVE7_9ROSI</name>
<sequence length="31" mass="3762">MQSFVKKIDLKEFKNVDIEGILKFLMEEKEM</sequence>
<dbReference type="Proteomes" id="UP000593572">
    <property type="component" value="Unassembled WGS sequence"/>
</dbReference>
<proteinExistence type="predicted"/>
<comment type="caution">
    <text evidence="1">The sequence shown here is derived from an EMBL/GenBank/DDBJ whole genome shotgun (WGS) entry which is preliminary data.</text>
</comment>